<dbReference type="InterPro" id="IPR001304">
    <property type="entry name" value="C-type_lectin-like"/>
</dbReference>
<reference evidence="3 4" key="1">
    <citation type="journal article" date="2019" name="Genome Biol. Evol.">
        <title>Whole-Genome Sequencing of the Giant Devil Catfish, Bagarius yarrelli.</title>
        <authorList>
            <person name="Jiang W."/>
            <person name="Lv Y."/>
            <person name="Cheng L."/>
            <person name="Yang K."/>
            <person name="Chao B."/>
            <person name="Wang X."/>
            <person name="Li Y."/>
            <person name="Pan X."/>
            <person name="You X."/>
            <person name="Zhang Y."/>
            <person name="Yang J."/>
            <person name="Li J."/>
            <person name="Zhang X."/>
            <person name="Liu S."/>
            <person name="Sun C."/>
            <person name="Yang J."/>
            <person name="Shi Q."/>
        </authorList>
    </citation>
    <scope>NUCLEOTIDE SEQUENCE [LARGE SCALE GENOMIC DNA]</scope>
    <source>
        <strain evidence="3">JWS20170419001</strain>
        <tissue evidence="3">Muscle</tissue>
    </source>
</reference>
<dbReference type="PANTHER" id="PTHR45784">
    <property type="entry name" value="C-TYPE LECTIN DOMAIN FAMILY 20 MEMBER A-RELATED"/>
    <property type="match status" value="1"/>
</dbReference>
<dbReference type="PROSITE" id="PS50041">
    <property type="entry name" value="C_TYPE_LECTIN_2"/>
    <property type="match status" value="2"/>
</dbReference>
<dbReference type="CDD" id="cd00037">
    <property type="entry name" value="CLECT"/>
    <property type="match status" value="1"/>
</dbReference>
<accession>A0A556VUR4</accession>
<evidence type="ECO:0000313" key="3">
    <source>
        <dbReference type="EMBL" id="TTR84636.1"/>
    </source>
</evidence>
<dbReference type="PROSITE" id="PS00615">
    <property type="entry name" value="C_TYPE_LECTIN_1"/>
    <property type="match status" value="1"/>
</dbReference>
<protein>
    <submittedName>
        <fullName evidence="3">E-selectin</fullName>
    </submittedName>
</protein>
<keyword evidence="4" id="KW-1185">Reference proteome</keyword>
<evidence type="ECO:0000259" key="2">
    <source>
        <dbReference type="PROSITE" id="PS50041"/>
    </source>
</evidence>
<dbReference type="OrthoDB" id="6369810at2759"/>
<dbReference type="SMART" id="SM00034">
    <property type="entry name" value="CLECT"/>
    <property type="match status" value="2"/>
</dbReference>
<dbReference type="AlphaFoldDB" id="A0A556VUR4"/>
<keyword evidence="3" id="KW-0430">Lectin</keyword>
<dbReference type="PANTHER" id="PTHR45784:SF3">
    <property type="entry name" value="C-TYPE LECTIN DOMAIN FAMILY 4 MEMBER K-LIKE-RELATED"/>
    <property type="match status" value="1"/>
</dbReference>
<sequence length="273" mass="31495">MYADLATIASDYDWVRLNRVLSSQGVTEPFWIGLYHDIQSWRWSLDEVPLANTVFTNWGPGDPDNNYGYESCGIINYAGQWWDAYCFDIRPFICFNGNISGAGRFIGVTSPMLTWSEARAYCRQLHTDLATVTNSAENDLLMQLASQMSSICYWTGLYRDTWKWSDGTKTLNLNWTTGQPNNLYRNEDCGMHSGLFQDDKCSNLRMFMCHTIPPVRERQTIRLHVKSDGSVLDPAVQLSILDRIKQKLEENRVLMNTTLTWKVQPYRKKVDDP</sequence>
<organism evidence="3 4">
    <name type="scientific">Bagarius yarrelli</name>
    <name type="common">Goonch</name>
    <name type="synonym">Bagrus yarrelli</name>
    <dbReference type="NCBI Taxonomy" id="175774"/>
    <lineage>
        <taxon>Eukaryota</taxon>
        <taxon>Metazoa</taxon>
        <taxon>Chordata</taxon>
        <taxon>Craniata</taxon>
        <taxon>Vertebrata</taxon>
        <taxon>Euteleostomi</taxon>
        <taxon>Actinopterygii</taxon>
        <taxon>Neopterygii</taxon>
        <taxon>Teleostei</taxon>
        <taxon>Ostariophysi</taxon>
        <taxon>Siluriformes</taxon>
        <taxon>Sisoridae</taxon>
        <taxon>Sisorinae</taxon>
        <taxon>Bagarius</taxon>
    </lineage>
</organism>
<proteinExistence type="predicted"/>
<feature type="domain" description="C-type lectin" evidence="2">
    <location>
        <begin position="114"/>
        <end position="210"/>
    </location>
</feature>
<dbReference type="Proteomes" id="UP000319801">
    <property type="component" value="Unassembled WGS sequence"/>
</dbReference>
<dbReference type="InterPro" id="IPR018378">
    <property type="entry name" value="C-type_lectin_CS"/>
</dbReference>
<comment type="caution">
    <text evidence="3">The sequence shown here is derived from an EMBL/GenBank/DDBJ whole genome shotgun (WGS) entry which is preliminary data.</text>
</comment>
<dbReference type="SUPFAM" id="SSF56436">
    <property type="entry name" value="C-type lectin-like"/>
    <property type="match status" value="2"/>
</dbReference>
<evidence type="ECO:0000313" key="4">
    <source>
        <dbReference type="Proteomes" id="UP000319801"/>
    </source>
</evidence>
<dbReference type="EMBL" id="VCAZ01000274">
    <property type="protein sequence ID" value="TTR84636.1"/>
    <property type="molecule type" value="Genomic_DNA"/>
</dbReference>
<gene>
    <name evidence="3" type="ORF">Baya_16200</name>
</gene>
<dbReference type="InterPro" id="IPR016186">
    <property type="entry name" value="C-type_lectin-like/link_sf"/>
</dbReference>
<dbReference type="GO" id="GO:0030246">
    <property type="term" value="F:carbohydrate binding"/>
    <property type="evidence" value="ECO:0007669"/>
    <property type="project" value="UniProtKB-KW"/>
</dbReference>
<keyword evidence="1" id="KW-1015">Disulfide bond</keyword>
<dbReference type="InterPro" id="IPR016187">
    <property type="entry name" value="CTDL_fold"/>
</dbReference>
<feature type="domain" description="C-type lectin" evidence="2">
    <location>
        <begin position="1"/>
        <end position="95"/>
    </location>
</feature>
<dbReference type="Pfam" id="PF00059">
    <property type="entry name" value="Lectin_C"/>
    <property type="match status" value="2"/>
</dbReference>
<evidence type="ECO:0000256" key="1">
    <source>
        <dbReference type="ARBA" id="ARBA00023157"/>
    </source>
</evidence>
<dbReference type="Gene3D" id="3.10.100.10">
    <property type="entry name" value="Mannose-Binding Protein A, subunit A"/>
    <property type="match status" value="2"/>
</dbReference>
<name>A0A556VUR4_BAGYA</name>